<dbReference type="InterPro" id="IPR029063">
    <property type="entry name" value="SAM-dependent_MTases_sf"/>
</dbReference>
<dbReference type="GO" id="GO:0008757">
    <property type="term" value="F:S-adenosylmethionine-dependent methyltransferase activity"/>
    <property type="evidence" value="ECO:0007669"/>
    <property type="project" value="InterPro"/>
</dbReference>
<dbReference type="InterPro" id="IPR013216">
    <property type="entry name" value="Methyltransf_11"/>
</dbReference>
<gene>
    <name evidence="2" type="ORF">UR89_C0034G0004</name>
</gene>
<sequence length="217" mass="25215">MFHLLAKLFKKRTSKYSDIVPDYKEYIKLQKETFCSFESQNELWSKGQERYIKKNFGKIDRRVVILDIACGDGVGLREFKKLGFTNLIGVEFNHEKVKIAKKSGYPIYKRDMHNLSIFKNSMFDVIYSSHTIEHSYYPKKALLELLRILKPNGKLYVVLPYPDNQKFNIKAHGAKFELGTHKHDDGRSIVVILKNLGIHLLKNRMILSGNPKYGLSS</sequence>
<dbReference type="PANTHER" id="PTHR43861">
    <property type="entry name" value="TRANS-ACONITATE 2-METHYLTRANSFERASE-RELATED"/>
    <property type="match status" value="1"/>
</dbReference>
<organism evidence="2 3">
    <name type="scientific">Candidatus Roizmanbacteria bacterium GW2011_GWA2_35_8</name>
    <dbReference type="NCBI Taxonomy" id="1618479"/>
    <lineage>
        <taxon>Bacteria</taxon>
        <taxon>Candidatus Roizmaniibacteriota</taxon>
    </lineage>
</organism>
<protein>
    <submittedName>
        <fullName evidence="2">Methyltransferase FkbM family</fullName>
    </submittedName>
</protein>
<evidence type="ECO:0000259" key="1">
    <source>
        <dbReference type="Pfam" id="PF08241"/>
    </source>
</evidence>
<evidence type="ECO:0000313" key="3">
    <source>
        <dbReference type="Proteomes" id="UP000034536"/>
    </source>
</evidence>
<dbReference type="EMBL" id="LBQX01000034">
    <property type="protein sequence ID" value="KKP86083.1"/>
    <property type="molecule type" value="Genomic_DNA"/>
</dbReference>
<feature type="domain" description="Methyltransferase type 11" evidence="1">
    <location>
        <begin position="66"/>
        <end position="157"/>
    </location>
</feature>
<dbReference type="CDD" id="cd02440">
    <property type="entry name" value="AdoMet_MTases"/>
    <property type="match status" value="1"/>
</dbReference>
<name>A0A0G0CYI2_9BACT</name>
<dbReference type="Gene3D" id="3.40.50.150">
    <property type="entry name" value="Vaccinia Virus protein VP39"/>
    <property type="match status" value="1"/>
</dbReference>
<keyword evidence="2" id="KW-0808">Transferase</keyword>
<proteinExistence type="predicted"/>
<evidence type="ECO:0000313" key="2">
    <source>
        <dbReference type="EMBL" id="KKP86083.1"/>
    </source>
</evidence>
<comment type="caution">
    <text evidence="2">The sequence shown here is derived from an EMBL/GenBank/DDBJ whole genome shotgun (WGS) entry which is preliminary data.</text>
</comment>
<dbReference type="Proteomes" id="UP000034536">
    <property type="component" value="Unassembled WGS sequence"/>
</dbReference>
<dbReference type="Pfam" id="PF08241">
    <property type="entry name" value="Methyltransf_11"/>
    <property type="match status" value="1"/>
</dbReference>
<keyword evidence="2" id="KW-0489">Methyltransferase</keyword>
<dbReference type="GO" id="GO:0032259">
    <property type="term" value="P:methylation"/>
    <property type="evidence" value="ECO:0007669"/>
    <property type="project" value="UniProtKB-KW"/>
</dbReference>
<reference evidence="2 3" key="1">
    <citation type="journal article" date="2015" name="Nature">
        <title>rRNA introns, odd ribosomes, and small enigmatic genomes across a large radiation of phyla.</title>
        <authorList>
            <person name="Brown C.T."/>
            <person name="Hug L.A."/>
            <person name="Thomas B.C."/>
            <person name="Sharon I."/>
            <person name="Castelle C.J."/>
            <person name="Singh A."/>
            <person name="Wilkins M.J."/>
            <person name="Williams K.H."/>
            <person name="Banfield J.F."/>
        </authorList>
    </citation>
    <scope>NUCLEOTIDE SEQUENCE [LARGE SCALE GENOMIC DNA]</scope>
</reference>
<dbReference type="SUPFAM" id="SSF53335">
    <property type="entry name" value="S-adenosyl-L-methionine-dependent methyltransferases"/>
    <property type="match status" value="1"/>
</dbReference>
<accession>A0A0G0CYI2</accession>
<dbReference type="AlphaFoldDB" id="A0A0G0CYI2"/>